<name>A0AAQ3XG72_PASNO</name>
<evidence type="ECO:0000256" key="5">
    <source>
        <dbReference type="ARBA" id="ARBA00022989"/>
    </source>
</evidence>
<feature type="transmembrane region" description="Helical" evidence="7">
    <location>
        <begin position="151"/>
        <end position="172"/>
    </location>
</feature>
<evidence type="ECO:0000256" key="2">
    <source>
        <dbReference type="ARBA" id="ARBA00022448"/>
    </source>
</evidence>
<organism evidence="9 10">
    <name type="scientific">Paspalum notatum var. saurae</name>
    <dbReference type="NCBI Taxonomy" id="547442"/>
    <lineage>
        <taxon>Eukaryota</taxon>
        <taxon>Viridiplantae</taxon>
        <taxon>Streptophyta</taxon>
        <taxon>Embryophyta</taxon>
        <taxon>Tracheophyta</taxon>
        <taxon>Spermatophyta</taxon>
        <taxon>Magnoliopsida</taxon>
        <taxon>Liliopsida</taxon>
        <taxon>Poales</taxon>
        <taxon>Poaceae</taxon>
        <taxon>PACMAD clade</taxon>
        <taxon>Panicoideae</taxon>
        <taxon>Andropogonodae</taxon>
        <taxon>Paspaleae</taxon>
        <taxon>Paspalinae</taxon>
        <taxon>Paspalum</taxon>
    </lineage>
</organism>
<evidence type="ECO:0000259" key="8">
    <source>
        <dbReference type="Pfam" id="PF01490"/>
    </source>
</evidence>
<evidence type="ECO:0000313" key="10">
    <source>
        <dbReference type="Proteomes" id="UP001341281"/>
    </source>
</evidence>
<feature type="transmembrane region" description="Helical" evidence="7">
    <location>
        <begin position="216"/>
        <end position="242"/>
    </location>
</feature>
<dbReference type="PANTHER" id="PTHR48017">
    <property type="entry name" value="OS05G0424000 PROTEIN-RELATED"/>
    <property type="match status" value="1"/>
</dbReference>
<feature type="transmembrane region" description="Helical" evidence="7">
    <location>
        <begin position="474"/>
        <end position="499"/>
    </location>
</feature>
<proteinExistence type="predicted"/>
<feature type="transmembrane region" description="Helical" evidence="7">
    <location>
        <begin position="346"/>
        <end position="367"/>
    </location>
</feature>
<feature type="transmembrane region" description="Helical" evidence="7">
    <location>
        <begin position="305"/>
        <end position="326"/>
    </location>
</feature>
<protein>
    <recommendedName>
        <fullName evidence="8">Amino acid transporter transmembrane domain-containing protein</fullName>
    </recommendedName>
</protein>
<sequence>MGESAVAKQYCGPATAEVSSMELGHTAGSKCYDDDGRLKRTGTMWTASAHIITAVIGSGVLSLAWAIAQLGWVAGPAVMLLFSLVTYYTSALLADCYRSGDDCTGKRNYTYMDAVNANLKLTLPPPPPPPPVSSFRRAGGIKVQICGFLQYGNIVGVAIGYTIAASISMLAIKRANCFHVEGHGDPCNISSTPYMIVFGVAEIFFSQIPDFDQISWLSILAAVMSFTYSAIGLGLGVVQVVANGGVQGSLTGISVGAVAPLDKVWRSLQAFGDIAFAYSYSLILIEIQDTIRAPPPSESRVMRRATVVSVAVTTLFYMLCGCTGYAAFGDAAPGNLLTGFGFYEPFWLLDVANAAIVVHLVGAYQVYCQPLFAFVEKWAQRRWPKSRYVTAEVAVPLSLSLSGPAARCLRLNLFRLTWRTAFVVATTVVSMLLPFFNDVVGLLGALGFWPLTVYFPVEMYIVQKKVPRWSTRWVCLQLLSAACFVITVASAAGSVAGIVSDLKVYKPFVTTN</sequence>
<gene>
    <name evidence="9" type="ORF">U9M48_044029</name>
</gene>
<dbReference type="Pfam" id="PF01490">
    <property type="entry name" value="Aa_trans"/>
    <property type="match status" value="1"/>
</dbReference>
<feature type="domain" description="Amino acid transporter transmembrane" evidence="8">
    <location>
        <begin position="40"/>
        <end position="499"/>
    </location>
</feature>
<feature type="transmembrane region" description="Helical" evidence="7">
    <location>
        <begin position="442"/>
        <end position="462"/>
    </location>
</feature>
<comment type="subcellular location">
    <subcellularLocation>
        <location evidence="1">Membrane</location>
    </subcellularLocation>
</comment>
<feature type="transmembrane region" description="Helical" evidence="7">
    <location>
        <begin position="74"/>
        <end position="97"/>
    </location>
</feature>
<dbReference type="GO" id="GO:0016020">
    <property type="term" value="C:membrane"/>
    <property type="evidence" value="ECO:0007669"/>
    <property type="project" value="UniProtKB-SubCell"/>
</dbReference>
<feature type="transmembrane region" description="Helical" evidence="7">
    <location>
        <begin position="47"/>
        <end position="68"/>
    </location>
</feature>
<dbReference type="Proteomes" id="UP001341281">
    <property type="component" value="Chromosome 10"/>
</dbReference>
<keyword evidence="4" id="KW-0029">Amino-acid transport</keyword>
<keyword evidence="10" id="KW-1185">Reference proteome</keyword>
<evidence type="ECO:0000256" key="4">
    <source>
        <dbReference type="ARBA" id="ARBA00022970"/>
    </source>
</evidence>
<evidence type="ECO:0000256" key="6">
    <source>
        <dbReference type="ARBA" id="ARBA00023136"/>
    </source>
</evidence>
<dbReference type="AlphaFoldDB" id="A0AAQ3XG72"/>
<keyword evidence="3 7" id="KW-0812">Transmembrane</keyword>
<keyword evidence="2" id="KW-0813">Transport</keyword>
<dbReference type="GO" id="GO:0006865">
    <property type="term" value="P:amino acid transport"/>
    <property type="evidence" value="ECO:0007669"/>
    <property type="project" value="UniProtKB-KW"/>
</dbReference>
<feature type="transmembrane region" description="Helical" evidence="7">
    <location>
        <begin position="416"/>
        <end position="436"/>
    </location>
</feature>
<dbReference type="InterPro" id="IPR013057">
    <property type="entry name" value="AA_transpt_TM"/>
</dbReference>
<evidence type="ECO:0000256" key="7">
    <source>
        <dbReference type="SAM" id="Phobius"/>
    </source>
</evidence>
<dbReference type="EMBL" id="CP144754">
    <property type="protein sequence ID" value="WVZ98616.1"/>
    <property type="molecule type" value="Genomic_DNA"/>
</dbReference>
<evidence type="ECO:0000256" key="1">
    <source>
        <dbReference type="ARBA" id="ARBA00004370"/>
    </source>
</evidence>
<evidence type="ECO:0000256" key="3">
    <source>
        <dbReference type="ARBA" id="ARBA00022692"/>
    </source>
</evidence>
<keyword evidence="5 7" id="KW-1133">Transmembrane helix</keyword>
<evidence type="ECO:0000313" key="9">
    <source>
        <dbReference type="EMBL" id="WVZ98616.1"/>
    </source>
</evidence>
<reference evidence="9 10" key="1">
    <citation type="submission" date="2024-02" db="EMBL/GenBank/DDBJ databases">
        <title>High-quality chromosome-scale genome assembly of Pensacola bahiagrass (Paspalum notatum Flugge var. saurae).</title>
        <authorList>
            <person name="Vega J.M."/>
            <person name="Podio M."/>
            <person name="Orjuela J."/>
            <person name="Siena L.A."/>
            <person name="Pessino S.C."/>
            <person name="Combes M.C."/>
            <person name="Mariac C."/>
            <person name="Albertini E."/>
            <person name="Pupilli F."/>
            <person name="Ortiz J.P.A."/>
            <person name="Leblanc O."/>
        </authorList>
    </citation>
    <scope>NUCLEOTIDE SEQUENCE [LARGE SCALE GENOMIC DNA]</scope>
    <source>
        <strain evidence="9">R1</strain>
        <tissue evidence="9">Leaf</tissue>
    </source>
</reference>
<keyword evidence="6 7" id="KW-0472">Membrane</keyword>
<accession>A0AAQ3XG72</accession>